<dbReference type="GO" id="GO:0020037">
    <property type="term" value="F:heme binding"/>
    <property type="evidence" value="ECO:0007669"/>
    <property type="project" value="UniProtKB-UniRule"/>
</dbReference>
<dbReference type="PRINTS" id="PR00385">
    <property type="entry name" value="P450"/>
</dbReference>
<comment type="cofactor">
    <cofactor evidence="1 12 14">
        <name>heme</name>
        <dbReference type="ChEBI" id="CHEBI:30413"/>
    </cofactor>
</comment>
<dbReference type="GO" id="GO:0042446">
    <property type="term" value="P:hormone biosynthetic process"/>
    <property type="evidence" value="ECO:0007669"/>
    <property type="project" value="TreeGrafter"/>
</dbReference>
<feature type="transmembrane region" description="Helical" evidence="15">
    <location>
        <begin position="6"/>
        <end position="28"/>
    </location>
</feature>
<dbReference type="PRINTS" id="PR00463">
    <property type="entry name" value="EP450I"/>
</dbReference>
<evidence type="ECO:0000256" key="4">
    <source>
        <dbReference type="ARBA" id="ARBA00022723"/>
    </source>
</evidence>
<dbReference type="PANTHER" id="PTHR24289">
    <property type="entry name" value="STEROID 17-ALPHA-HYDROXYLASE/17,20 LYASE"/>
    <property type="match status" value="1"/>
</dbReference>
<evidence type="ECO:0000256" key="3">
    <source>
        <dbReference type="ARBA" id="ARBA00022617"/>
    </source>
</evidence>
<keyword evidence="17" id="KW-1185">Reference proteome</keyword>
<dbReference type="EC" id="1.14.14.1" evidence="14"/>
<evidence type="ECO:0000256" key="5">
    <source>
        <dbReference type="ARBA" id="ARBA00022824"/>
    </source>
</evidence>
<keyword evidence="6 14" id="KW-0492">Microsome</keyword>
<dbReference type="SUPFAM" id="SSF48264">
    <property type="entry name" value="Cytochrome P450"/>
    <property type="match status" value="1"/>
</dbReference>
<proteinExistence type="inferred from homology"/>
<dbReference type="CDD" id="cd20676">
    <property type="entry name" value="CYP1A"/>
    <property type="match status" value="1"/>
</dbReference>
<reference evidence="16" key="3">
    <citation type="submission" date="2025-09" db="UniProtKB">
        <authorList>
            <consortium name="Ensembl"/>
        </authorList>
    </citation>
    <scope>IDENTIFICATION</scope>
</reference>
<dbReference type="OrthoDB" id="1055148at2759"/>
<dbReference type="Ensembl" id="ENSECRT00000033771.1">
    <property type="protein sequence ID" value="ENSECRP00000033047.1"/>
    <property type="gene ID" value="ENSECRG00000022372.1"/>
</dbReference>
<keyword evidence="4 12" id="KW-0479">Metal-binding</keyword>
<dbReference type="PROSITE" id="PS00086">
    <property type="entry name" value="CYTOCHROME_P450"/>
    <property type="match status" value="1"/>
</dbReference>
<comment type="function">
    <text evidence="14">Cytochromes P450 are a group of heme-thiolate monooxygenases. They oxidize a variety of structurally unrelated compounds, including steroids, fatty acids, and xenobiotics.</text>
</comment>
<dbReference type="CTD" id="140634"/>
<reference evidence="16" key="2">
    <citation type="submission" date="2025-08" db="UniProtKB">
        <authorList>
            <consortium name="Ensembl"/>
        </authorList>
    </citation>
    <scope>IDENTIFICATION</scope>
</reference>
<evidence type="ECO:0000256" key="12">
    <source>
        <dbReference type="PIRSR" id="PIRSR602401-1"/>
    </source>
</evidence>
<keyword evidence="8 12" id="KW-0408">Iron</keyword>
<sequence length="514" mass="58806">MTFPMLVPLTVSESLLALVTICLVYWWLKVKSSKIPDGLKRPPGPKPLPIIGNLLDLGRMPHQSLKTMSQTYGDVFQIQIGMRPVVVLSNYDIVRQALLKQGDDFAGRPDLYSFQFVSNGKSIAFSHDHHGVWKPRRKLAQNALRTFSFVQKQDSRYSSVLEQYICEEGDYLVKKIVDIMKSKGSFDPFRYIVVSVTNIICAMCFGQRYSHDDEELLSFVNLSEQFGAVAGNGNPADFIPILRFLPNPAMRKFVDINARFNKFVERIVKDHYRTFDKNNIRDITDSLIEHCQDKKVDENSNIQISDDKIISIVNDLFGAGFDTVTSSMSWALLYLSLYPEIQKKIHEEIDMNVDKQHGPRLSDKSNLPYVEAFILEMLRHSSFVPFTIPHCTTKDTSLNGLYIPKNTCIFINQWQINHDPNHWKDPSSFSPERFLEDGGTSINRALAEKVMIFGMGKRRCIGESIARAEIFLFLTVLLQHLEFYSLPSKPIDLTPKYGLILRHDRFHLGAALRT</sequence>
<dbReference type="GO" id="GO:0005789">
    <property type="term" value="C:endoplasmic reticulum membrane"/>
    <property type="evidence" value="ECO:0007669"/>
    <property type="project" value="UniProtKB-SubCell"/>
</dbReference>
<evidence type="ECO:0000256" key="8">
    <source>
        <dbReference type="ARBA" id="ARBA00023004"/>
    </source>
</evidence>
<dbReference type="AlphaFoldDB" id="A0A8C4TNC2"/>
<dbReference type="PRINTS" id="PR01683">
    <property type="entry name" value="EP450ICYP1A"/>
</dbReference>
<comment type="subcellular location">
    <subcellularLocation>
        <location evidence="14">Endoplasmic reticulum membrane</location>
        <topology evidence="14">Peripheral membrane protein</topology>
    </subcellularLocation>
    <subcellularLocation>
        <location evidence="14">Microsome membrane</location>
        <topology evidence="14">Peripheral membrane protein</topology>
    </subcellularLocation>
</comment>
<dbReference type="Pfam" id="PF00067">
    <property type="entry name" value="p450"/>
    <property type="match status" value="1"/>
</dbReference>
<dbReference type="InterPro" id="IPR036396">
    <property type="entry name" value="Cyt_P450_sf"/>
</dbReference>
<dbReference type="GeneTree" id="ENSGT00950000183037"/>
<organism evidence="16 17">
    <name type="scientific">Erpetoichthys calabaricus</name>
    <name type="common">Rope fish</name>
    <name type="synonym">Calamoichthys calabaricus</name>
    <dbReference type="NCBI Taxonomy" id="27687"/>
    <lineage>
        <taxon>Eukaryota</taxon>
        <taxon>Metazoa</taxon>
        <taxon>Chordata</taxon>
        <taxon>Craniata</taxon>
        <taxon>Vertebrata</taxon>
        <taxon>Euteleostomi</taxon>
        <taxon>Actinopterygii</taxon>
        <taxon>Polypteriformes</taxon>
        <taxon>Polypteridae</taxon>
        <taxon>Erpetoichthys</taxon>
    </lineage>
</organism>
<dbReference type="GO" id="GO:0004508">
    <property type="term" value="F:steroid 17-alpha-monooxygenase activity"/>
    <property type="evidence" value="ECO:0007669"/>
    <property type="project" value="TreeGrafter"/>
</dbReference>
<evidence type="ECO:0000256" key="15">
    <source>
        <dbReference type="SAM" id="Phobius"/>
    </source>
</evidence>
<evidence type="ECO:0000256" key="7">
    <source>
        <dbReference type="ARBA" id="ARBA00023002"/>
    </source>
</evidence>
<dbReference type="InterPro" id="IPR008066">
    <property type="entry name" value="Cyt_P450_E_grp-I_CYP1"/>
</dbReference>
<keyword evidence="3 12" id="KW-0349">Heme</keyword>
<dbReference type="GO" id="GO:0042448">
    <property type="term" value="P:progesterone metabolic process"/>
    <property type="evidence" value="ECO:0007669"/>
    <property type="project" value="TreeGrafter"/>
</dbReference>
<evidence type="ECO:0000313" key="16">
    <source>
        <dbReference type="Ensembl" id="ENSECRP00000033047.1"/>
    </source>
</evidence>
<accession>A0A8C4TNC2</accession>
<evidence type="ECO:0000256" key="9">
    <source>
        <dbReference type="ARBA" id="ARBA00023033"/>
    </source>
</evidence>
<evidence type="ECO:0000256" key="10">
    <source>
        <dbReference type="ARBA" id="ARBA00023136"/>
    </source>
</evidence>
<evidence type="ECO:0000256" key="13">
    <source>
        <dbReference type="RuleBase" id="RU000461"/>
    </source>
</evidence>
<dbReference type="Gene3D" id="1.10.630.10">
    <property type="entry name" value="Cytochrome P450"/>
    <property type="match status" value="1"/>
</dbReference>
<keyword evidence="9 13" id="KW-0503">Monooxygenase</keyword>
<dbReference type="FunFam" id="1.10.630.10:FF:000002">
    <property type="entry name" value="Cytochrome P450 1A1"/>
    <property type="match status" value="1"/>
</dbReference>
<dbReference type="InterPro" id="IPR001128">
    <property type="entry name" value="Cyt_P450"/>
</dbReference>
<dbReference type="PANTHER" id="PTHR24289:SF21">
    <property type="entry name" value="CYTOCHROME P450 1A"/>
    <property type="match status" value="1"/>
</dbReference>
<feature type="binding site" description="axial binding residue" evidence="12">
    <location>
        <position position="460"/>
    </location>
    <ligand>
        <name>heme</name>
        <dbReference type="ChEBI" id="CHEBI:30413"/>
    </ligand>
    <ligandPart>
        <name>Fe</name>
        <dbReference type="ChEBI" id="CHEBI:18248"/>
    </ligandPart>
</feature>
<keyword evidence="5 14" id="KW-0256">Endoplasmic reticulum</keyword>
<name>A0A8C4TNC2_ERPCA</name>
<protein>
    <recommendedName>
        <fullName evidence="14">Cytochrome P450 1A</fullName>
        <ecNumber evidence="14">1.14.14.1</ecNumber>
    </recommendedName>
</protein>
<dbReference type="GO" id="GO:0005506">
    <property type="term" value="F:iron ion binding"/>
    <property type="evidence" value="ECO:0007669"/>
    <property type="project" value="UniProtKB-UniRule"/>
</dbReference>
<evidence type="ECO:0000256" key="14">
    <source>
        <dbReference type="RuleBase" id="RU368045"/>
    </source>
</evidence>
<gene>
    <name evidence="16" type="primary">CYP1A2</name>
    <name evidence="16" type="synonym">cyp1a</name>
</gene>
<keyword evidence="15" id="KW-0812">Transmembrane</keyword>
<evidence type="ECO:0000256" key="1">
    <source>
        <dbReference type="ARBA" id="ARBA00001971"/>
    </source>
</evidence>
<evidence type="ECO:0000256" key="11">
    <source>
        <dbReference type="ARBA" id="ARBA00047827"/>
    </source>
</evidence>
<dbReference type="InterPro" id="IPR002401">
    <property type="entry name" value="Cyt_P450_E_grp-I"/>
</dbReference>
<evidence type="ECO:0000256" key="6">
    <source>
        <dbReference type="ARBA" id="ARBA00022848"/>
    </source>
</evidence>
<evidence type="ECO:0000313" key="17">
    <source>
        <dbReference type="Proteomes" id="UP000694620"/>
    </source>
</evidence>
<dbReference type="Proteomes" id="UP000694620">
    <property type="component" value="Chromosome 17"/>
</dbReference>
<keyword evidence="7 13" id="KW-0560">Oxidoreductase</keyword>
<evidence type="ECO:0000256" key="2">
    <source>
        <dbReference type="ARBA" id="ARBA00010617"/>
    </source>
</evidence>
<keyword evidence="10 15" id="KW-0472">Membrane</keyword>
<reference evidence="16" key="1">
    <citation type="submission" date="2021-06" db="EMBL/GenBank/DDBJ databases">
        <authorList>
            <consortium name="Wellcome Sanger Institute Data Sharing"/>
        </authorList>
    </citation>
    <scope>NUCLEOTIDE SEQUENCE [LARGE SCALE GENOMIC DNA]</scope>
</reference>
<comment type="similarity">
    <text evidence="2 13">Belongs to the cytochrome P450 family.</text>
</comment>
<comment type="catalytic activity">
    <reaction evidence="11">
        <text>an organic molecule + reduced [NADPH--hemoprotein reductase] + O2 = an alcohol + oxidized [NADPH--hemoprotein reductase] + H2O + H(+)</text>
        <dbReference type="Rhea" id="RHEA:17149"/>
        <dbReference type="Rhea" id="RHEA-COMP:11964"/>
        <dbReference type="Rhea" id="RHEA-COMP:11965"/>
        <dbReference type="ChEBI" id="CHEBI:15377"/>
        <dbReference type="ChEBI" id="CHEBI:15378"/>
        <dbReference type="ChEBI" id="CHEBI:15379"/>
        <dbReference type="ChEBI" id="CHEBI:30879"/>
        <dbReference type="ChEBI" id="CHEBI:57618"/>
        <dbReference type="ChEBI" id="CHEBI:58210"/>
        <dbReference type="ChEBI" id="CHEBI:142491"/>
        <dbReference type="EC" id="1.14.14.1"/>
    </reaction>
</comment>
<keyword evidence="15" id="KW-1133">Transmembrane helix</keyword>
<dbReference type="InterPro" id="IPR017972">
    <property type="entry name" value="Cyt_P450_CS"/>
</dbReference>